<dbReference type="AlphaFoldDB" id="A0A4Y9XTD5"/>
<name>A0A4Y9XTD5_9AGAM</name>
<protein>
    <submittedName>
        <fullName evidence="2">Uncharacterized protein</fullName>
    </submittedName>
</protein>
<evidence type="ECO:0000313" key="3">
    <source>
        <dbReference type="Proteomes" id="UP000298327"/>
    </source>
</evidence>
<feature type="compositionally biased region" description="Basic and acidic residues" evidence="1">
    <location>
        <begin position="74"/>
        <end position="94"/>
    </location>
</feature>
<proteinExistence type="predicted"/>
<evidence type="ECO:0000313" key="2">
    <source>
        <dbReference type="EMBL" id="TFY52637.1"/>
    </source>
</evidence>
<dbReference type="Proteomes" id="UP000298327">
    <property type="component" value="Unassembled WGS sequence"/>
</dbReference>
<gene>
    <name evidence="2" type="ORF">EVG20_g10468</name>
</gene>
<accession>A0A4Y9XTD5</accession>
<keyword evidence="3" id="KW-1185">Reference proteome</keyword>
<evidence type="ECO:0000256" key="1">
    <source>
        <dbReference type="SAM" id="MobiDB-lite"/>
    </source>
</evidence>
<feature type="region of interest" description="Disordered" evidence="1">
    <location>
        <begin position="59"/>
        <end position="100"/>
    </location>
</feature>
<reference evidence="2 3" key="1">
    <citation type="submission" date="2019-02" db="EMBL/GenBank/DDBJ databases">
        <title>Genome sequencing of the rare red list fungi Dentipellis fragilis.</title>
        <authorList>
            <person name="Buettner E."/>
            <person name="Kellner H."/>
        </authorList>
    </citation>
    <scope>NUCLEOTIDE SEQUENCE [LARGE SCALE GENOMIC DNA]</scope>
    <source>
        <strain evidence="2 3">DSM 105465</strain>
    </source>
</reference>
<comment type="caution">
    <text evidence="2">The sequence shown here is derived from an EMBL/GenBank/DDBJ whole genome shotgun (WGS) entry which is preliminary data.</text>
</comment>
<dbReference type="EMBL" id="SEOQ01001274">
    <property type="protein sequence ID" value="TFY52637.1"/>
    <property type="molecule type" value="Genomic_DNA"/>
</dbReference>
<organism evidence="2 3">
    <name type="scientific">Dentipellis fragilis</name>
    <dbReference type="NCBI Taxonomy" id="205917"/>
    <lineage>
        <taxon>Eukaryota</taxon>
        <taxon>Fungi</taxon>
        <taxon>Dikarya</taxon>
        <taxon>Basidiomycota</taxon>
        <taxon>Agaricomycotina</taxon>
        <taxon>Agaricomycetes</taxon>
        <taxon>Russulales</taxon>
        <taxon>Hericiaceae</taxon>
        <taxon>Dentipellis</taxon>
    </lineage>
</organism>
<sequence length="100" mass="10757">MLGGGWPRTRCVRYRSGATCAKCGLLWPDAADDAGAEAHGIVGLEYWDEAWVVSRGTRRVNGERKGGGGGAGRGDWKDGREEGVEMEGMGERTRSWTGRG</sequence>